<feature type="active site" description="Charge relay system" evidence="6">
    <location>
        <position position="337"/>
    </location>
</feature>
<evidence type="ECO:0000256" key="5">
    <source>
        <dbReference type="ARBA" id="ARBA00022825"/>
    </source>
</evidence>
<reference evidence="11" key="1">
    <citation type="submission" date="2022-10" db="EMBL/GenBank/DDBJ databases">
        <title>Determination and structural analysis of whole genome sequence of Sarocladium strictum F4-1.</title>
        <authorList>
            <person name="Hu L."/>
            <person name="Jiang Y."/>
        </authorList>
    </citation>
    <scope>NUCLEOTIDE SEQUENCE</scope>
    <source>
        <strain evidence="11">F4-1</strain>
    </source>
</reference>
<name>A0AA39L9S2_SARSR</name>
<comment type="similarity">
    <text evidence="1 6 7">Belongs to the peptidase S8 family.</text>
</comment>
<dbReference type="PROSITE" id="PS00137">
    <property type="entry name" value="SUBTILASE_HIS"/>
    <property type="match status" value="1"/>
</dbReference>
<dbReference type="GO" id="GO:0005576">
    <property type="term" value="C:extracellular region"/>
    <property type="evidence" value="ECO:0007669"/>
    <property type="project" value="UniProtKB-ARBA"/>
</dbReference>
<organism evidence="11 12">
    <name type="scientific">Sarocladium strictum</name>
    <name type="common">Black bundle disease fungus</name>
    <name type="synonym">Acremonium strictum</name>
    <dbReference type="NCBI Taxonomy" id="5046"/>
    <lineage>
        <taxon>Eukaryota</taxon>
        <taxon>Fungi</taxon>
        <taxon>Dikarya</taxon>
        <taxon>Ascomycota</taxon>
        <taxon>Pezizomycotina</taxon>
        <taxon>Sordariomycetes</taxon>
        <taxon>Hypocreomycetidae</taxon>
        <taxon>Hypocreales</taxon>
        <taxon>Sarocladiaceae</taxon>
        <taxon>Sarocladium</taxon>
    </lineage>
</organism>
<keyword evidence="3 8" id="KW-0732">Signal</keyword>
<dbReference type="InterPro" id="IPR010259">
    <property type="entry name" value="S8pro/Inhibitor_I9"/>
</dbReference>
<dbReference type="Proteomes" id="UP001175261">
    <property type="component" value="Unassembled WGS sequence"/>
</dbReference>
<evidence type="ECO:0000313" key="11">
    <source>
        <dbReference type="EMBL" id="KAK0389180.1"/>
    </source>
</evidence>
<evidence type="ECO:0000256" key="7">
    <source>
        <dbReference type="RuleBase" id="RU003355"/>
    </source>
</evidence>
<dbReference type="InterPro" id="IPR023828">
    <property type="entry name" value="Peptidase_S8_Ser-AS"/>
</dbReference>
<dbReference type="PROSITE" id="PS00136">
    <property type="entry name" value="SUBTILASE_ASP"/>
    <property type="match status" value="1"/>
</dbReference>
<dbReference type="SUPFAM" id="SSF54897">
    <property type="entry name" value="Protease propeptides/inhibitors"/>
    <property type="match status" value="1"/>
</dbReference>
<sequence length="391" mass="40524">MRAETLLALLPLVAAAPHTKRAPLHVPRDVELIEGKFIVKFKDPKEGEFSAQKLDDAVIDIASRADYTYDNINGFAASLTEEEIDTLRSDPNVEYIEQDSVASISAVVTQSGAPWGLARLSNTRPGSTSYSYDDTAGAGTCSYVIDTGIEASHPEFEGRAQQLVNYVSSATTDDQGHGTHVAGTIGGRTYGVAKKTQLYGVKVLAADGRGSTSAVISGMDFVVTDSRTRNCPRGVVVNMSLGSGKLQSVNDGAAAVVRAGIFLAAAAGNGDQLGRPLNADTQSPASEPSVCTVGASDSQDRVASFSNYGGSVDVFAPGVSVLSASIGGRTATLSGTSMATPHVTGLAAYYLGLGRATASNMCEYLASTSLRNVISGVRSDTVNLLVQNGLA</sequence>
<dbReference type="InterPro" id="IPR022398">
    <property type="entry name" value="Peptidase_S8_His-AS"/>
</dbReference>
<evidence type="ECO:0000256" key="1">
    <source>
        <dbReference type="ARBA" id="ARBA00011073"/>
    </source>
</evidence>
<dbReference type="InterPro" id="IPR050131">
    <property type="entry name" value="Peptidase_S8_subtilisin-like"/>
</dbReference>
<feature type="chain" id="PRO_5041296467" evidence="8">
    <location>
        <begin position="16"/>
        <end position="391"/>
    </location>
</feature>
<evidence type="ECO:0000259" key="9">
    <source>
        <dbReference type="Pfam" id="PF00082"/>
    </source>
</evidence>
<dbReference type="InterPro" id="IPR023827">
    <property type="entry name" value="Peptidase_S8_Asp-AS"/>
</dbReference>
<dbReference type="InterPro" id="IPR036852">
    <property type="entry name" value="Peptidase_S8/S53_dom_sf"/>
</dbReference>
<feature type="active site" description="Charge relay system" evidence="6">
    <location>
        <position position="146"/>
    </location>
</feature>
<dbReference type="PROSITE" id="PS51892">
    <property type="entry name" value="SUBTILASE"/>
    <property type="match status" value="1"/>
</dbReference>
<dbReference type="PRINTS" id="PR00723">
    <property type="entry name" value="SUBTILISIN"/>
</dbReference>
<dbReference type="Gene3D" id="3.40.50.200">
    <property type="entry name" value="Peptidase S8/S53 domain"/>
    <property type="match status" value="1"/>
</dbReference>
<protein>
    <submittedName>
        <fullName evidence="11">Uncharacterized protein</fullName>
    </submittedName>
</protein>
<evidence type="ECO:0000256" key="2">
    <source>
        <dbReference type="ARBA" id="ARBA00022670"/>
    </source>
</evidence>
<feature type="active site" description="Charge relay system" evidence="6">
    <location>
        <position position="177"/>
    </location>
</feature>
<feature type="domain" description="Peptidase S8/S53" evidence="9">
    <location>
        <begin position="144"/>
        <end position="351"/>
    </location>
</feature>
<dbReference type="SUPFAM" id="SSF52743">
    <property type="entry name" value="Subtilisin-like"/>
    <property type="match status" value="1"/>
</dbReference>
<accession>A0AA39L9S2</accession>
<dbReference type="InterPro" id="IPR015500">
    <property type="entry name" value="Peptidase_S8_subtilisin-rel"/>
</dbReference>
<dbReference type="PANTHER" id="PTHR43806:SF58">
    <property type="entry name" value="ALKALINE PROTEASE 1-RELATED"/>
    <property type="match status" value="1"/>
</dbReference>
<dbReference type="PANTHER" id="PTHR43806">
    <property type="entry name" value="PEPTIDASE S8"/>
    <property type="match status" value="1"/>
</dbReference>
<gene>
    <name evidence="11" type="ORF">NLU13_2755</name>
</gene>
<evidence type="ECO:0000313" key="12">
    <source>
        <dbReference type="Proteomes" id="UP001175261"/>
    </source>
</evidence>
<dbReference type="Pfam" id="PF00082">
    <property type="entry name" value="Peptidase_S8"/>
    <property type="match status" value="1"/>
</dbReference>
<dbReference type="AlphaFoldDB" id="A0AA39L9S2"/>
<dbReference type="GO" id="GO:0006508">
    <property type="term" value="P:proteolysis"/>
    <property type="evidence" value="ECO:0007669"/>
    <property type="project" value="UniProtKB-KW"/>
</dbReference>
<evidence type="ECO:0000259" key="10">
    <source>
        <dbReference type="Pfam" id="PF05922"/>
    </source>
</evidence>
<comment type="caution">
    <text evidence="11">The sequence shown here is derived from an EMBL/GenBank/DDBJ whole genome shotgun (WGS) entry which is preliminary data.</text>
</comment>
<dbReference type="InterPro" id="IPR034193">
    <property type="entry name" value="PCSK9_ProteinaseK-like"/>
</dbReference>
<dbReference type="PROSITE" id="PS00138">
    <property type="entry name" value="SUBTILASE_SER"/>
    <property type="match status" value="1"/>
</dbReference>
<keyword evidence="5 6" id="KW-0720">Serine protease</keyword>
<dbReference type="EMBL" id="JAPDFR010000002">
    <property type="protein sequence ID" value="KAK0389180.1"/>
    <property type="molecule type" value="Genomic_DNA"/>
</dbReference>
<dbReference type="Gene3D" id="3.30.70.80">
    <property type="entry name" value="Peptidase S8 propeptide/proteinase inhibitor I9"/>
    <property type="match status" value="1"/>
</dbReference>
<keyword evidence="2 6" id="KW-0645">Protease</keyword>
<dbReference type="Pfam" id="PF05922">
    <property type="entry name" value="Inhibitor_I9"/>
    <property type="match status" value="1"/>
</dbReference>
<dbReference type="GO" id="GO:0004252">
    <property type="term" value="F:serine-type endopeptidase activity"/>
    <property type="evidence" value="ECO:0007669"/>
    <property type="project" value="UniProtKB-UniRule"/>
</dbReference>
<evidence type="ECO:0000256" key="8">
    <source>
        <dbReference type="SAM" id="SignalP"/>
    </source>
</evidence>
<feature type="domain" description="Inhibitor I9" evidence="10">
    <location>
        <begin position="37"/>
        <end position="102"/>
    </location>
</feature>
<keyword evidence="4 6" id="KW-0378">Hydrolase</keyword>
<evidence type="ECO:0000256" key="3">
    <source>
        <dbReference type="ARBA" id="ARBA00022729"/>
    </source>
</evidence>
<dbReference type="InterPro" id="IPR000209">
    <property type="entry name" value="Peptidase_S8/S53_dom"/>
</dbReference>
<dbReference type="InterPro" id="IPR037045">
    <property type="entry name" value="S8pro/Inhibitor_I9_sf"/>
</dbReference>
<dbReference type="CDD" id="cd04077">
    <property type="entry name" value="Peptidases_S8_PCSK9_ProteinaseK_like"/>
    <property type="match status" value="1"/>
</dbReference>
<evidence type="ECO:0000256" key="4">
    <source>
        <dbReference type="ARBA" id="ARBA00022801"/>
    </source>
</evidence>
<feature type="signal peptide" evidence="8">
    <location>
        <begin position="1"/>
        <end position="15"/>
    </location>
</feature>
<keyword evidence="12" id="KW-1185">Reference proteome</keyword>
<proteinExistence type="inferred from homology"/>
<dbReference type="FunFam" id="3.40.50.200:FF:000014">
    <property type="entry name" value="Proteinase K"/>
    <property type="match status" value="1"/>
</dbReference>
<evidence type="ECO:0000256" key="6">
    <source>
        <dbReference type="PROSITE-ProRule" id="PRU01240"/>
    </source>
</evidence>